<protein>
    <recommendedName>
        <fullName evidence="1">YbaK/aminoacyl-tRNA synthetase-associated domain-containing protein</fullName>
    </recommendedName>
</protein>
<dbReference type="SUPFAM" id="SSF55826">
    <property type="entry name" value="YbaK/ProRS associated domain"/>
    <property type="match status" value="1"/>
</dbReference>
<evidence type="ECO:0000259" key="1">
    <source>
        <dbReference type="Pfam" id="PF04073"/>
    </source>
</evidence>
<sequence>MSNLLERKNVLKVKKFLYNFDKEIELIVLDETARTAEDAAKSLKKEVGAIVKSLLFKNIETNEYYLCLVSGDQYLSLEKLSKIIGNKIAKANADECKEITGYSIGGVSPVAHIHSPSRIFIDEKLNRFDMVYAAAGHPYVVFGITFDNLCSITKGKISDIVE</sequence>
<dbReference type="PANTHER" id="PTHR30411">
    <property type="entry name" value="CYTOPLASMIC PROTEIN"/>
    <property type="match status" value="1"/>
</dbReference>
<dbReference type="InterPro" id="IPR007214">
    <property type="entry name" value="YbaK/aa-tRNA-synth-assoc-dom"/>
</dbReference>
<dbReference type="Pfam" id="PF04073">
    <property type="entry name" value="tRNA_edit"/>
    <property type="match status" value="1"/>
</dbReference>
<gene>
    <name evidence="2" type="ORF">METZ01_LOCUS195567</name>
</gene>
<dbReference type="EMBL" id="UINC01041442">
    <property type="protein sequence ID" value="SVB42713.1"/>
    <property type="molecule type" value="Genomic_DNA"/>
</dbReference>
<dbReference type="CDD" id="cd04333">
    <property type="entry name" value="ProX_deacylase"/>
    <property type="match status" value="1"/>
</dbReference>
<evidence type="ECO:0000313" key="2">
    <source>
        <dbReference type="EMBL" id="SVB42713.1"/>
    </source>
</evidence>
<dbReference type="InterPro" id="IPR036754">
    <property type="entry name" value="YbaK/aa-tRNA-synt-asso_dom_sf"/>
</dbReference>
<dbReference type="Gene3D" id="3.90.960.10">
    <property type="entry name" value="YbaK/aminoacyl-tRNA synthetase-associated domain"/>
    <property type="match status" value="1"/>
</dbReference>
<organism evidence="2">
    <name type="scientific">marine metagenome</name>
    <dbReference type="NCBI Taxonomy" id="408172"/>
    <lineage>
        <taxon>unclassified sequences</taxon>
        <taxon>metagenomes</taxon>
        <taxon>ecological metagenomes</taxon>
    </lineage>
</organism>
<dbReference type="PANTHER" id="PTHR30411:SF1">
    <property type="entry name" value="CYTOPLASMIC PROTEIN"/>
    <property type="match status" value="1"/>
</dbReference>
<name>A0A382DYE8_9ZZZZ</name>
<proteinExistence type="predicted"/>
<dbReference type="AlphaFoldDB" id="A0A382DYE8"/>
<accession>A0A382DYE8</accession>
<dbReference type="GO" id="GO:0002161">
    <property type="term" value="F:aminoacyl-tRNA deacylase activity"/>
    <property type="evidence" value="ECO:0007669"/>
    <property type="project" value="InterPro"/>
</dbReference>
<feature type="domain" description="YbaK/aminoacyl-tRNA synthetase-associated" evidence="1">
    <location>
        <begin position="31"/>
        <end position="147"/>
    </location>
</feature>
<reference evidence="2" key="1">
    <citation type="submission" date="2018-05" db="EMBL/GenBank/DDBJ databases">
        <authorList>
            <person name="Lanie J.A."/>
            <person name="Ng W.-L."/>
            <person name="Kazmierczak K.M."/>
            <person name="Andrzejewski T.M."/>
            <person name="Davidsen T.M."/>
            <person name="Wayne K.J."/>
            <person name="Tettelin H."/>
            <person name="Glass J.I."/>
            <person name="Rusch D."/>
            <person name="Podicherti R."/>
            <person name="Tsui H.-C.T."/>
            <person name="Winkler M.E."/>
        </authorList>
    </citation>
    <scope>NUCLEOTIDE SEQUENCE</scope>
</reference>